<evidence type="ECO:0000313" key="6">
    <source>
        <dbReference type="Proteomes" id="UP000542776"/>
    </source>
</evidence>
<evidence type="ECO:0000256" key="3">
    <source>
        <dbReference type="ARBA" id="ARBA00023163"/>
    </source>
</evidence>
<sequence>MSNEADAVATLSMPLPAYRVVGVERRRQTSAMLIFETLRAEIVALDLPPGTPLQEKMLLERFAVSRTPVREALIRLTELGLVDVFPQSGTFVSRVPVTAIPEAVLVRKALEGITVEAAAASGDPRRGLRLDAVILRQQIAAEHGELGLFHEADEAFHAEIAAIGGHPGIWRLLAQVKVQIDRARRLTLPVLGRTHSVIAEHRIIRDAIVRGDRDAALAAMTDHLGAVIPDVAELRGRFPDYFA</sequence>
<proteinExistence type="predicted"/>
<gene>
    <name evidence="5" type="ORF">GGR04_001809</name>
</gene>
<dbReference type="InterPro" id="IPR011711">
    <property type="entry name" value="GntR_C"/>
</dbReference>
<dbReference type="CDD" id="cd07377">
    <property type="entry name" value="WHTH_GntR"/>
    <property type="match status" value="1"/>
</dbReference>
<dbReference type="GO" id="GO:0003700">
    <property type="term" value="F:DNA-binding transcription factor activity"/>
    <property type="evidence" value="ECO:0007669"/>
    <property type="project" value="InterPro"/>
</dbReference>
<dbReference type="AlphaFoldDB" id="A0A7W6EAX6"/>
<dbReference type="SMART" id="SM00345">
    <property type="entry name" value="HTH_GNTR"/>
    <property type="match status" value="1"/>
</dbReference>
<keyword evidence="6" id="KW-1185">Reference proteome</keyword>
<dbReference type="EMBL" id="JACIEK010000003">
    <property type="protein sequence ID" value="MBB3997971.1"/>
    <property type="molecule type" value="Genomic_DNA"/>
</dbReference>
<dbReference type="Gene3D" id="1.10.10.10">
    <property type="entry name" value="Winged helix-like DNA-binding domain superfamily/Winged helix DNA-binding domain"/>
    <property type="match status" value="1"/>
</dbReference>
<evidence type="ECO:0000256" key="2">
    <source>
        <dbReference type="ARBA" id="ARBA00023125"/>
    </source>
</evidence>
<dbReference type="SUPFAM" id="SSF46785">
    <property type="entry name" value="Winged helix' DNA-binding domain"/>
    <property type="match status" value="1"/>
</dbReference>
<keyword evidence="1" id="KW-0805">Transcription regulation</keyword>
<evidence type="ECO:0000256" key="1">
    <source>
        <dbReference type="ARBA" id="ARBA00023015"/>
    </source>
</evidence>
<dbReference type="PANTHER" id="PTHR43537:SF45">
    <property type="entry name" value="GNTR FAMILY REGULATORY PROTEIN"/>
    <property type="match status" value="1"/>
</dbReference>
<dbReference type="PROSITE" id="PS50949">
    <property type="entry name" value="HTH_GNTR"/>
    <property type="match status" value="1"/>
</dbReference>
<dbReference type="Gene3D" id="1.20.120.530">
    <property type="entry name" value="GntR ligand-binding domain-like"/>
    <property type="match status" value="1"/>
</dbReference>
<accession>A0A7W6EAX6</accession>
<keyword evidence="2 5" id="KW-0238">DNA-binding</keyword>
<dbReference type="SUPFAM" id="SSF48008">
    <property type="entry name" value="GntR ligand-binding domain-like"/>
    <property type="match status" value="1"/>
</dbReference>
<protein>
    <submittedName>
        <fullName evidence="5">DNA-binding GntR family transcriptional regulator</fullName>
    </submittedName>
</protein>
<dbReference type="SMART" id="SM00895">
    <property type="entry name" value="FCD"/>
    <property type="match status" value="1"/>
</dbReference>
<keyword evidence="3" id="KW-0804">Transcription</keyword>
<dbReference type="PANTHER" id="PTHR43537">
    <property type="entry name" value="TRANSCRIPTIONAL REGULATOR, GNTR FAMILY"/>
    <property type="match status" value="1"/>
</dbReference>
<evidence type="ECO:0000313" key="5">
    <source>
        <dbReference type="EMBL" id="MBB3997971.1"/>
    </source>
</evidence>
<dbReference type="InterPro" id="IPR008920">
    <property type="entry name" value="TF_FadR/GntR_C"/>
</dbReference>
<dbReference type="InterPro" id="IPR036388">
    <property type="entry name" value="WH-like_DNA-bd_sf"/>
</dbReference>
<dbReference type="InterPro" id="IPR036390">
    <property type="entry name" value="WH_DNA-bd_sf"/>
</dbReference>
<reference evidence="5 6" key="1">
    <citation type="submission" date="2020-08" db="EMBL/GenBank/DDBJ databases">
        <title>Genomic Encyclopedia of Type Strains, Phase IV (KMG-IV): sequencing the most valuable type-strain genomes for metagenomic binning, comparative biology and taxonomic classification.</title>
        <authorList>
            <person name="Goeker M."/>
        </authorList>
    </citation>
    <scope>NUCLEOTIDE SEQUENCE [LARGE SCALE GENOMIC DNA]</scope>
    <source>
        <strain evidence="5 6">DSM 102238</strain>
    </source>
</reference>
<dbReference type="RefSeq" id="WP_376769846.1">
    <property type="nucleotide sequence ID" value="NZ_JACIEK010000003.1"/>
</dbReference>
<organism evidence="5 6">
    <name type="scientific">Aureimonas pseudogalii</name>
    <dbReference type="NCBI Taxonomy" id="1744844"/>
    <lineage>
        <taxon>Bacteria</taxon>
        <taxon>Pseudomonadati</taxon>
        <taxon>Pseudomonadota</taxon>
        <taxon>Alphaproteobacteria</taxon>
        <taxon>Hyphomicrobiales</taxon>
        <taxon>Aurantimonadaceae</taxon>
        <taxon>Aureimonas</taxon>
    </lineage>
</organism>
<feature type="domain" description="HTH gntR-type" evidence="4">
    <location>
        <begin position="28"/>
        <end position="95"/>
    </location>
</feature>
<evidence type="ECO:0000259" key="4">
    <source>
        <dbReference type="PROSITE" id="PS50949"/>
    </source>
</evidence>
<dbReference type="Pfam" id="PF00392">
    <property type="entry name" value="GntR"/>
    <property type="match status" value="1"/>
</dbReference>
<dbReference type="Pfam" id="PF07729">
    <property type="entry name" value="FCD"/>
    <property type="match status" value="1"/>
</dbReference>
<dbReference type="Proteomes" id="UP000542776">
    <property type="component" value="Unassembled WGS sequence"/>
</dbReference>
<dbReference type="GO" id="GO:0003677">
    <property type="term" value="F:DNA binding"/>
    <property type="evidence" value="ECO:0007669"/>
    <property type="project" value="UniProtKB-KW"/>
</dbReference>
<dbReference type="InterPro" id="IPR000524">
    <property type="entry name" value="Tscrpt_reg_HTH_GntR"/>
</dbReference>
<name>A0A7W6EAX6_9HYPH</name>
<comment type="caution">
    <text evidence="5">The sequence shown here is derived from an EMBL/GenBank/DDBJ whole genome shotgun (WGS) entry which is preliminary data.</text>
</comment>